<proteinExistence type="predicted"/>
<dbReference type="EMBL" id="MLAE01000014">
    <property type="protein sequence ID" value="OOF79107.1"/>
    <property type="molecule type" value="Genomic_DNA"/>
</dbReference>
<name>A0A1V3KN58_9PAST</name>
<dbReference type="Pfam" id="PF13274">
    <property type="entry name" value="SocA_Panacea"/>
    <property type="match status" value="1"/>
</dbReference>
<comment type="caution">
    <text evidence="2">The sequence shown here is derived from an EMBL/GenBank/DDBJ whole genome shotgun (WGS) entry which is preliminary data.</text>
</comment>
<evidence type="ECO:0000313" key="2">
    <source>
        <dbReference type="EMBL" id="OOF79107.1"/>
    </source>
</evidence>
<dbReference type="RefSeq" id="WP_077586358.1">
    <property type="nucleotide sequence ID" value="NZ_MLAE01000014.1"/>
</dbReference>
<evidence type="ECO:0000259" key="1">
    <source>
        <dbReference type="Pfam" id="PF13274"/>
    </source>
</evidence>
<dbReference type="InterPro" id="IPR025272">
    <property type="entry name" value="SocA_Panacea"/>
</dbReference>
<gene>
    <name evidence="2" type="ORF">BKG96_03325</name>
</gene>
<dbReference type="AlphaFoldDB" id="A0A1V3KN58"/>
<reference evidence="3" key="1">
    <citation type="submission" date="2016-10" db="EMBL/GenBank/DDBJ databases">
        <title>Rodentibacter gen. nov. and new species.</title>
        <authorList>
            <person name="Christensen H."/>
        </authorList>
    </citation>
    <scope>NUCLEOTIDE SEQUENCE [LARGE SCALE GENOMIC DNA]</scope>
    <source>
        <strain evidence="3">Ppn152</strain>
    </source>
</reference>
<organism evidence="2 3">
    <name type="scientific">Rodentibacter caecimuris</name>
    <dbReference type="NCBI Taxonomy" id="1796644"/>
    <lineage>
        <taxon>Bacteria</taxon>
        <taxon>Pseudomonadati</taxon>
        <taxon>Pseudomonadota</taxon>
        <taxon>Gammaproteobacteria</taxon>
        <taxon>Pasteurellales</taxon>
        <taxon>Pasteurellaceae</taxon>
        <taxon>Rodentibacter</taxon>
    </lineage>
</organism>
<protein>
    <recommendedName>
        <fullName evidence="1">Antitoxin SocA-like Panacea domain-containing protein</fullName>
    </recommendedName>
</protein>
<evidence type="ECO:0000313" key="3">
    <source>
        <dbReference type="Proteomes" id="UP000189114"/>
    </source>
</evidence>
<accession>A0A1V3KN58</accession>
<dbReference type="Proteomes" id="UP000189114">
    <property type="component" value="Unassembled WGS sequence"/>
</dbReference>
<sequence length="195" mass="22571">MFNELKTAQAAAYLLHKAGGTMKHLKLMKLLYLADRLSWQEYDQPITGDEYYSLPYGPVLSKTLDLIQGNVFSAMPTPWEEWISDKENHQVSLAKEIDFDDEYYLDNLSLANLEILDKTFEQYGHLETFDLVKLTHDSRHIPEWENPTGGVRAKPIKIETLLHYLGRTNEQIKTIIDDMKEQAHIDRVFKGLGND</sequence>
<feature type="domain" description="Antitoxin SocA-like Panacea" evidence="1">
    <location>
        <begin position="27"/>
        <end position="138"/>
    </location>
</feature>